<dbReference type="CDD" id="cd02801">
    <property type="entry name" value="DUS_like_FMN"/>
    <property type="match status" value="1"/>
</dbReference>
<dbReference type="AlphaFoldDB" id="A0A183EAF2"/>
<organism evidence="4">
    <name type="scientific">Gongylonema pulchrum</name>
    <dbReference type="NCBI Taxonomy" id="637853"/>
    <lineage>
        <taxon>Eukaryota</taxon>
        <taxon>Metazoa</taxon>
        <taxon>Ecdysozoa</taxon>
        <taxon>Nematoda</taxon>
        <taxon>Chromadorea</taxon>
        <taxon>Rhabditida</taxon>
        <taxon>Spirurina</taxon>
        <taxon>Spiruromorpha</taxon>
        <taxon>Spiruroidea</taxon>
        <taxon>Gongylonematidae</taxon>
        <taxon>Gongylonema</taxon>
    </lineage>
</organism>
<reference evidence="2 3" key="2">
    <citation type="submission" date="2018-11" db="EMBL/GenBank/DDBJ databases">
        <authorList>
            <consortium name="Pathogen Informatics"/>
        </authorList>
    </citation>
    <scope>NUCLEOTIDE SEQUENCE [LARGE SCALE GENOMIC DNA]</scope>
</reference>
<dbReference type="InterPro" id="IPR035587">
    <property type="entry name" value="DUS-like_FMN-bd"/>
</dbReference>
<dbReference type="WBParaSite" id="GPUH_0001796801-mRNA-1">
    <property type="protein sequence ID" value="GPUH_0001796801-mRNA-1"/>
    <property type="gene ID" value="GPUH_0001796801"/>
</dbReference>
<dbReference type="Pfam" id="PF01207">
    <property type="entry name" value="Dus"/>
    <property type="match status" value="1"/>
</dbReference>
<protein>
    <submittedName>
        <fullName evidence="4">Dus domain-containing protein</fullName>
    </submittedName>
</protein>
<dbReference type="SUPFAM" id="SSF51395">
    <property type="entry name" value="FMN-linked oxidoreductases"/>
    <property type="match status" value="1"/>
</dbReference>
<evidence type="ECO:0000313" key="3">
    <source>
        <dbReference type="Proteomes" id="UP000271098"/>
    </source>
</evidence>
<dbReference type="PANTHER" id="PTHR11082">
    <property type="entry name" value="TRNA-DIHYDROURIDINE SYNTHASE"/>
    <property type="match status" value="1"/>
</dbReference>
<evidence type="ECO:0000313" key="2">
    <source>
        <dbReference type="EMBL" id="VDN30741.1"/>
    </source>
</evidence>
<proteinExistence type="predicted"/>
<dbReference type="OrthoDB" id="9977870at2759"/>
<dbReference type="InterPro" id="IPR013785">
    <property type="entry name" value="Aldolase_TIM"/>
</dbReference>
<keyword evidence="3" id="KW-1185">Reference proteome</keyword>
<dbReference type="EMBL" id="UYRT01085932">
    <property type="protein sequence ID" value="VDN30741.1"/>
    <property type="molecule type" value="Genomic_DNA"/>
</dbReference>
<feature type="domain" description="DUS-like FMN-binding" evidence="1">
    <location>
        <begin position="7"/>
        <end position="89"/>
    </location>
</feature>
<dbReference type="Gene3D" id="3.20.20.70">
    <property type="entry name" value="Aldolase class I"/>
    <property type="match status" value="1"/>
</dbReference>
<dbReference type="PANTHER" id="PTHR11082:SF31">
    <property type="entry name" value="TRNA-DIHYDROURIDINE(20A_20B) SYNTHASE [NAD(P)+]-LIKE"/>
    <property type="match status" value="1"/>
</dbReference>
<evidence type="ECO:0000259" key="1">
    <source>
        <dbReference type="Pfam" id="PF01207"/>
    </source>
</evidence>
<dbReference type="GO" id="GO:0017150">
    <property type="term" value="F:tRNA dihydrouridine synthase activity"/>
    <property type="evidence" value="ECO:0007669"/>
    <property type="project" value="TreeGrafter"/>
</dbReference>
<reference evidence="4" key="1">
    <citation type="submission" date="2016-06" db="UniProtKB">
        <authorList>
            <consortium name="WormBaseParasite"/>
        </authorList>
    </citation>
    <scope>IDENTIFICATION</scope>
</reference>
<name>A0A183EAF2_9BILA</name>
<sequence length="96" mass="10667">MSIFQISIKIRLKASQQLTLETCRRAESAGVSFITVHGRTPEQRSEPADFDMIKLIKSSLSIPVIANGGVKSYKQALEVAKYTGVDGIIFLWLLRV</sequence>
<dbReference type="Proteomes" id="UP000271098">
    <property type="component" value="Unassembled WGS sequence"/>
</dbReference>
<evidence type="ECO:0000313" key="4">
    <source>
        <dbReference type="WBParaSite" id="GPUH_0001796801-mRNA-1"/>
    </source>
</evidence>
<accession>A0A183EAF2</accession>
<gene>
    <name evidence="2" type="ORF">GPUH_LOCUS17943</name>
</gene>